<evidence type="ECO:0000259" key="6">
    <source>
        <dbReference type="Pfam" id="PF01386"/>
    </source>
</evidence>
<keyword evidence="1" id="KW-0699">rRNA-binding</keyword>
<dbReference type="InterPro" id="IPR020930">
    <property type="entry name" value="Ribosomal_uL5_bac-type"/>
</dbReference>
<dbReference type="InterPro" id="IPR001021">
    <property type="entry name" value="Ribosomal_bL25_long"/>
</dbReference>
<feature type="compositionally biased region" description="Acidic residues" evidence="5">
    <location>
        <begin position="144"/>
        <end position="161"/>
    </location>
</feature>
<feature type="region of interest" description="Disordered" evidence="5">
    <location>
        <begin position="144"/>
        <end position="180"/>
    </location>
</feature>
<dbReference type="GO" id="GO:0022625">
    <property type="term" value="C:cytosolic large ribosomal subunit"/>
    <property type="evidence" value="ECO:0007669"/>
    <property type="project" value="TreeGrafter"/>
</dbReference>
<dbReference type="InterPro" id="IPR011035">
    <property type="entry name" value="Ribosomal_bL25/Gln-tRNA_synth"/>
</dbReference>
<dbReference type="SUPFAM" id="SSF50715">
    <property type="entry name" value="Ribosomal protein L25-like"/>
    <property type="match status" value="1"/>
</dbReference>
<dbReference type="EMBL" id="BARU01000608">
    <property type="protein sequence ID" value="GAH22824.1"/>
    <property type="molecule type" value="Genomic_DNA"/>
</dbReference>
<keyword evidence="4" id="KW-0687">Ribonucleoprotein</keyword>
<dbReference type="Gene3D" id="2.40.240.10">
    <property type="entry name" value="Ribosomal Protein L25, Chain P"/>
    <property type="match status" value="1"/>
</dbReference>
<keyword evidence="3" id="KW-0689">Ribosomal protein</keyword>
<dbReference type="PANTHER" id="PTHR33284">
    <property type="entry name" value="RIBOSOMAL PROTEIN L25/GLN-TRNA SYNTHETASE, ANTI-CODON-BINDING DOMAIN-CONTAINING PROTEIN"/>
    <property type="match status" value="1"/>
</dbReference>
<dbReference type="Pfam" id="PF14693">
    <property type="entry name" value="Ribosomal_TL5_C"/>
    <property type="match status" value="1"/>
</dbReference>
<dbReference type="PANTHER" id="PTHR33284:SF1">
    <property type="entry name" value="RIBOSOMAL PROTEIN L25_GLN-TRNA SYNTHETASE, ANTI-CODON-BINDING DOMAIN-CONTAINING PROTEIN"/>
    <property type="match status" value="1"/>
</dbReference>
<dbReference type="AlphaFoldDB" id="X1F094"/>
<evidence type="ECO:0000256" key="3">
    <source>
        <dbReference type="ARBA" id="ARBA00022980"/>
    </source>
</evidence>
<dbReference type="Pfam" id="PF01386">
    <property type="entry name" value="Ribosomal_L25p"/>
    <property type="match status" value="1"/>
</dbReference>
<evidence type="ECO:0000256" key="5">
    <source>
        <dbReference type="SAM" id="MobiDB-lite"/>
    </source>
</evidence>
<dbReference type="GO" id="GO:0006412">
    <property type="term" value="P:translation"/>
    <property type="evidence" value="ECO:0007669"/>
    <property type="project" value="InterPro"/>
</dbReference>
<dbReference type="GO" id="GO:0008097">
    <property type="term" value="F:5S rRNA binding"/>
    <property type="evidence" value="ECO:0007669"/>
    <property type="project" value="InterPro"/>
</dbReference>
<dbReference type="GO" id="GO:0003735">
    <property type="term" value="F:structural constituent of ribosome"/>
    <property type="evidence" value="ECO:0007669"/>
    <property type="project" value="InterPro"/>
</dbReference>
<dbReference type="Gene3D" id="2.170.120.20">
    <property type="entry name" value="Ribosomal protein L25, beta domain"/>
    <property type="match status" value="1"/>
</dbReference>
<evidence type="ECO:0000256" key="1">
    <source>
        <dbReference type="ARBA" id="ARBA00022730"/>
    </source>
</evidence>
<protein>
    <submittedName>
        <fullName evidence="8">Uncharacterized protein</fullName>
    </submittedName>
</protein>
<organism evidence="8">
    <name type="scientific">marine sediment metagenome</name>
    <dbReference type="NCBI Taxonomy" id="412755"/>
    <lineage>
        <taxon>unclassified sequences</taxon>
        <taxon>metagenomes</taxon>
        <taxon>ecological metagenomes</taxon>
    </lineage>
</organism>
<reference evidence="8" key="1">
    <citation type="journal article" date="2014" name="Front. Microbiol.">
        <title>High frequency of phylogenetically diverse reductive dehalogenase-homologous genes in deep subseafloor sedimentary metagenomes.</title>
        <authorList>
            <person name="Kawai M."/>
            <person name="Futagami T."/>
            <person name="Toyoda A."/>
            <person name="Takaki Y."/>
            <person name="Nishi S."/>
            <person name="Hori S."/>
            <person name="Arai W."/>
            <person name="Tsubouchi T."/>
            <person name="Morono Y."/>
            <person name="Uchiyama I."/>
            <person name="Ito T."/>
            <person name="Fujiyama A."/>
            <person name="Inagaki F."/>
            <person name="Takami H."/>
        </authorList>
    </citation>
    <scope>NUCLEOTIDE SEQUENCE</scope>
    <source>
        <strain evidence="8">Expedition CK06-06</strain>
    </source>
</reference>
<proteinExistence type="predicted"/>
<name>X1F094_9ZZZZ</name>
<dbReference type="InterPro" id="IPR020057">
    <property type="entry name" value="Ribosomal_bL25_b-dom"/>
</dbReference>
<accession>X1F094</accession>
<evidence type="ECO:0000256" key="4">
    <source>
        <dbReference type="ARBA" id="ARBA00023274"/>
    </source>
</evidence>
<feature type="compositionally biased region" description="Basic and acidic residues" evidence="5">
    <location>
        <begin position="162"/>
        <end position="180"/>
    </location>
</feature>
<keyword evidence="2" id="KW-0694">RNA-binding</keyword>
<comment type="caution">
    <text evidence="8">The sequence shown here is derived from an EMBL/GenBank/DDBJ whole genome shotgun (WGS) entry which is preliminary data.</text>
</comment>
<dbReference type="CDD" id="cd00495">
    <property type="entry name" value="Ribosomal_L25_TL5_CTC"/>
    <property type="match status" value="1"/>
</dbReference>
<feature type="domain" description="Large ribosomal subunit protein bL25 L25" evidence="6">
    <location>
        <begin position="3"/>
        <end position="47"/>
    </location>
</feature>
<dbReference type="InterPro" id="IPR029751">
    <property type="entry name" value="Ribosomal_L25_dom"/>
</dbReference>
<dbReference type="NCBIfam" id="TIGR00731">
    <property type="entry name" value="bL25_bact_ctc"/>
    <property type="match status" value="1"/>
</dbReference>
<evidence type="ECO:0000313" key="8">
    <source>
        <dbReference type="EMBL" id="GAH22824.1"/>
    </source>
</evidence>
<dbReference type="InterPro" id="IPR020056">
    <property type="entry name" value="Rbsml_bL25/Gln-tRNA_synth_N"/>
</dbReference>
<feature type="domain" description="Large ribosomal subunit protein bL25 beta" evidence="7">
    <location>
        <begin position="55"/>
        <end position="137"/>
    </location>
</feature>
<evidence type="ECO:0000256" key="2">
    <source>
        <dbReference type="ARBA" id="ARBA00022884"/>
    </source>
</evidence>
<gene>
    <name evidence="8" type="ORF">S03H2_01943</name>
</gene>
<evidence type="ECO:0000259" key="7">
    <source>
        <dbReference type="Pfam" id="PF14693"/>
    </source>
</evidence>
<dbReference type="InterPro" id="IPR037121">
    <property type="entry name" value="Ribosomal_bL25_C"/>
</dbReference>
<sequence length="180" mass="19918">MLKLLSAKSHGLIDLEINDGKEKISRLTIIKDLQYNLLKKQIVHVDFYGVTLKEKLTLEVDIELIGEPIGVEEGGILQVELRKVEIGCLPSQVPDSLKADLSSLKVGDHISIEDMEIPEGVEVLTAPDRIVAAVVLPTKIEEVVEEEEEVVEGEEGEEEAKEEEKAETKEELPSSAPKKE</sequence>